<evidence type="ECO:0000313" key="2">
    <source>
        <dbReference type="Proteomes" id="UP000199518"/>
    </source>
</evidence>
<evidence type="ECO:0000313" key="1">
    <source>
        <dbReference type="EMBL" id="SFH86797.1"/>
    </source>
</evidence>
<dbReference type="EMBL" id="FOQD01000003">
    <property type="protein sequence ID" value="SFH86797.1"/>
    <property type="molecule type" value="Genomic_DNA"/>
</dbReference>
<sequence length="57" mass="6383">MLTQAAAGGKPPATVISLTFQAAHFPVGPSVGRHSRQRQNLPYDRCDWKKRCKPHNR</sequence>
<dbReference type="Proteomes" id="UP000199518">
    <property type="component" value="Unassembled WGS sequence"/>
</dbReference>
<organism evidence="1 2">
    <name type="scientific">Planctomicrobium piriforme</name>
    <dbReference type="NCBI Taxonomy" id="1576369"/>
    <lineage>
        <taxon>Bacteria</taxon>
        <taxon>Pseudomonadati</taxon>
        <taxon>Planctomycetota</taxon>
        <taxon>Planctomycetia</taxon>
        <taxon>Planctomycetales</taxon>
        <taxon>Planctomycetaceae</taxon>
        <taxon>Planctomicrobium</taxon>
    </lineage>
</organism>
<accession>A0A1I3DJA1</accession>
<proteinExistence type="predicted"/>
<name>A0A1I3DJA1_9PLAN</name>
<dbReference type="AlphaFoldDB" id="A0A1I3DJA1"/>
<protein>
    <submittedName>
        <fullName evidence="1">Uncharacterized protein</fullName>
    </submittedName>
</protein>
<dbReference type="STRING" id="1576369.SAMN05421753_103270"/>
<reference evidence="2" key="1">
    <citation type="submission" date="2016-10" db="EMBL/GenBank/DDBJ databases">
        <authorList>
            <person name="Varghese N."/>
            <person name="Submissions S."/>
        </authorList>
    </citation>
    <scope>NUCLEOTIDE SEQUENCE [LARGE SCALE GENOMIC DNA]</scope>
    <source>
        <strain evidence="2">DSM 26348</strain>
    </source>
</reference>
<keyword evidence="2" id="KW-1185">Reference proteome</keyword>
<gene>
    <name evidence="1" type="ORF">SAMN05421753_103270</name>
</gene>